<gene>
    <name evidence="2" type="ORF">L21_1191</name>
</gene>
<accession>A0A1M4MKA1</accession>
<dbReference type="Pfam" id="PF01927">
    <property type="entry name" value="Mut7-C"/>
    <property type="match status" value="1"/>
</dbReference>
<dbReference type="InterPro" id="IPR002782">
    <property type="entry name" value="Mut7-C_RNAse_dom"/>
</dbReference>
<evidence type="ECO:0000313" key="3">
    <source>
        <dbReference type="Proteomes" id="UP000184671"/>
    </source>
</evidence>
<dbReference type="PANTHER" id="PTHR39081:SF1">
    <property type="entry name" value="MUT7-C RNASE DOMAIN-CONTAINING PROTEIN"/>
    <property type="match status" value="1"/>
</dbReference>
<evidence type="ECO:0000259" key="1">
    <source>
        <dbReference type="Pfam" id="PF01927"/>
    </source>
</evidence>
<proteinExistence type="predicted"/>
<dbReference type="RefSeq" id="WP_074369569.1">
    <property type="nucleotide sequence ID" value="NZ_FMID01000028.1"/>
</dbReference>
<dbReference type="STRING" id="118126.L21_1191"/>
<sequence>MSQRSGERRRFLTDRMLGTLTRYLRFMGYDTMSANTLSPGSTREDTLLLEIALQDGRILLTRDRELARRGAEQAVYIESEAIMAQIRQVAGLGLIEPEIRLSRCSLCNTRLRPATLREIHEARYAPRSTRGKEFSWCPTCRKLYWMGSHGHRLEQRLRETFSP</sequence>
<dbReference type="AlphaFoldDB" id="A0A1M4MKA1"/>
<dbReference type="EMBL" id="FMID01000028">
    <property type="protein sequence ID" value="SCL75296.1"/>
    <property type="molecule type" value="Genomic_DNA"/>
</dbReference>
<evidence type="ECO:0000313" key="2">
    <source>
        <dbReference type="EMBL" id="SCL75296.1"/>
    </source>
</evidence>
<protein>
    <recommendedName>
        <fullName evidence="1">Mut7-C RNAse domain-containing protein</fullName>
    </recommendedName>
</protein>
<dbReference type="Proteomes" id="UP000184671">
    <property type="component" value="Unassembled WGS sequence"/>
</dbReference>
<dbReference type="PANTHER" id="PTHR39081">
    <property type="entry name" value="MUT7-C DOMAIN-CONTAINING PROTEIN"/>
    <property type="match status" value="1"/>
</dbReference>
<dbReference type="OrthoDB" id="1266at2157"/>
<reference evidence="2 3" key="1">
    <citation type="submission" date="2016-08" db="EMBL/GenBank/DDBJ databases">
        <authorList>
            <person name="Seilhamer J.J."/>
        </authorList>
    </citation>
    <scope>NUCLEOTIDE SEQUENCE [LARGE SCALE GENOMIC DNA]</scope>
    <source>
        <strain evidence="2">L21-II-0</strain>
    </source>
</reference>
<name>A0A1M4MKA1_9EURY</name>
<organism evidence="2 3">
    <name type="scientific">Methanoculleus chikugoensis</name>
    <dbReference type="NCBI Taxonomy" id="118126"/>
    <lineage>
        <taxon>Archaea</taxon>
        <taxon>Methanobacteriati</taxon>
        <taxon>Methanobacteriota</taxon>
        <taxon>Stenosarchaea group</taxon>
        <taxon>Methanomicrobia</taxon>
        <taxon>Methanomicrobiales</taxon>
        <taxon>Methanomicrobiaceae</taxon>
        <taxon>Methanoculleus</taxon>
    </lineage>
</organism>
<feature type="domain" description="Mut7-C RNAse" evidence="1">
    <location>
        <begin position="10"/>
        <end position="156"/>
    </location>
</feature>